<keyword evidence="4" id="KW-0472">Membrane</keyword>
<comment type="caution">
    <text evidence="5">The sequence shown here is derived from an EMBL/GenBank/DDBJ whole genome shotgun (WGS) entry which is preliminary data.</text>
</comment>
<evidence type="ECO:0000256" key="1">
    <source>
        <dbReference type="ARBA" id="ARBA00004685"/>
    </source>
</evidence>
<protein>
    <submittedName>
        <fullName evidence="5">SlyX domain-containing protein</fullName>
    </submittedName>
</protein>
<proteinExistence type="inferred from homology"/>
<dbReference type="AlphaFoldDB" id="A0AB34FD70"/>
<evidence type="ECO:0000256" key="2">
    <source>
        <dbReference type="ARBA" id="ARBA00035112"/>
    </source>
</evidence>
<feature type="region of interest" description="Disordered" evidence="3">
    <location>
        <begin position="256"/>
        <end position="283"/>
    </location>
</feature>
<reference evidence="5" key="1">
    <citation type="submission" date="2023-01" db="EMBL/GenBank/DDBJ databases">
        <title>The growth and conidiation of Purpureocillium lavendulum are regulated by nitrogen source and histone H3K14 acetylation.</title>
        <authorList>
            <person name="Tang P."/>
            <person name="Han J."/>
            <person name="Zhang C."/>
            <person name="Tang P."/>
            <person name="Qi F."/>
            <person name="Zhang K."/>
            <person name="Liang L."/>
        </authorList>
    </citation>
    <scope>NUCLEOTIDE SEQUENCE</scope>
    <source>
        <strain evidence="5">YMF1.00683</strain>
    </source>
</reference>
<dbReference type="Pfam" id="PF11807">
    <property type="entry name" value="UstYa"/>
    <property type="match status" value="1"/>
</dbReference>
<dbReference type="Proteomes" id="UP001163105">
    <property type="component" value="Unassembled WGS sequence"/>
</dbReference>
<comment type="pathway">
    <text evidence="1">Mycotoxin biosynthesis.</text>
</comment>
<dbReference type="EMBL" id="JAQHRD010000013">
    <property type="protein sequence ID" value="KAJ6437215.1"/>
    <property type="molecule type" value="Genomic_DNA"/>
</dbReference>
<evidence type="ECO:0000256" key="3">
    <source>
        <dbReference type="SAM" id="MobiDB-lite"/>
    </source>
</evidence>
<dbReference type="InterPro" id="IPR021765">
    <property type="entry name" value="UstYa-like"/>
</dbReference>
<evidence type="ECO:0000313" key="5">
    <source>
        <dbReference type="EMBL" id="KAJ6437215.1"/>
    </source>
</evidence>
<name>A0AB34FD70_9HYPO</name>
<feature type="transmembrane region" description="Helical" evidence="4">
    <location>
        <begin position="40"/>
        <end position="65"/>
    </location>
</feature>
<dbReference type="PANTHER" id="PTHR33365:SF4">
    <property type="entry name" value="CYCLOCHLOROTINE BIOSYNTHESIS PROTEIN O"/>
    <property type="match status" value="1"/>
</dbReference>
<organism evidence="5 6">
    <name type="scientific">Purpureocillium lavendulum</name>
    <dbReference type="NCBI Taxonomy" id="1247861"/>
    <lineage>
        <taxon>Eukaryota</taxon>
        <taxon>Fungi</taxon>
        <taxon>Dikarya</taxon>
        <taxon>Ascomycota</taxon>
        <taxon>Pezizomycotina</taxon>
        <taxon>Sordariomycetes</taxon>
        <taxon>Hypocreomycetidae</taxon>
        <taxon>Hypocreales</taxon>
        <taxon>Ophiocordycipitaceae</taxon>
        <taxon>Purpureocillium</taxon>
    </lineage>
</organism>
<evidence type="ECO:0000256" key="4">
    <source>
        <dbReference type="SAM" id="Phobius"/>
    </source>
</evidence>
<keyword evidence="4" id="KW-1133">Transmembrane helix</keyword>
<keyword evidence="6" id="KW-1185">Reference proteome</keyword>
<evidence type="ECO:0000313" key="6">
    <source>
        <dbReference type="Proteomes" id="UP001163105"/>
    </source>
</evidence>
<keyword evidence="4" id="KW-0812">Transmembrane</keyword>
<accession>A0AB34FD70</accession>
<sequence>MALQDMAEGEKLLTEGGTPSQLHECPQCHRAYRRPERNHATMIVICIFTSTIAAIVASMATAHIYQTNSHGSNDPTLRLYSPANHLVEYVTRKFNRSRGDDKTPFQGWPTDEIDQTWAESYIPGLLSTLDPDTASQLPEQTERLPLKGRESEYIVTLDAFHQMHCLDIVRMALYRDRYDKHFYYPNGTVDYCKWLHVDHCLDQVRQALMCQADVSVVYYAWSNITQGMRPRVDNMHTCRNYTKILEWATGRGGFGSVPKDSQDHGGITTSNAELKTAPAEGHP</sequence>
<comment type="similarity">
    <text evidence="2">Belongs to the ustYa family.</text>
</comment>
<gene>
    <name evidence="5" type="ORF">O9K51_10186</name>
</gene>
<dbReference type="PANTHER" id="PTHR33365">
    <property type="entry name" value="YALI0B05434P"/>
    <property type="match status" value="1"/>
</dbReference>
<dbReference type="GO" id="GO:0043386">
    <property type="term" value="P:mycotoxin biosynthetic process"/>
    <property type="evidence" value="ECO:0007669"/>
    <property type="project" value="InterPro"/>
</dbReference>